<dbReference type="OrthoDB" id="10663471at2759"/>
<evidence type="ECO:0000256" key="9">
    <source>
        <dbReference type="SAM" id="Phobius"/>
    </source>
</evidence>
<feature type="transmembrane region" description="Helical" evidence="9">
    <location>
        <begin position="335"/>
        <end position="352"/>
    </location>
</feature>
<keyword evidence="4" id="KW-0611">Plant defense</keyword>
<feature type="transmembrane region" description="Helical" evidence="9">
    <location>
        <begin position="311"/>
        <end position="329"/>
    </location>
</feature>
<evidence type="ECO:0000256" key="3">
    <source>
        <dbReference type="ARBA" id="ARBA00022692"/>
    </source>
</evidence>
<keyword evidence="5 9" id="KW-1133">Transmembrane helix</keyword>
<accession>L1IFK1</accession>
<evidence type="ECO:0008006" key="14">
    <source>
        <dbReference type="Google" id="ProtNLM"/>
    </source>
</evidence>
<gene>
    <name evidence="11" type="ORF">GUITHDRAFT_119123</name>
</gene>
<feature type="transmembrane region" description="Helical" evidence="9">
    <location>
        <begin position="461"/>
        <end position="479"/>
    </location>
</feature>
<dbReference type="Proteomes" id="UP000011087">
    <property type="component" value="Unassembled WGS sequence"/>
</dbReference>
<evidence type="ECO:0000256" key="2">
    <source>
        <dbReference type="ARBA" id="ARBA00006574"/>
    </source>
</evidence>
<comment type="subcellular location">
    <subcellularLocation>
        <location evidence="1">Membrane</location>
        <topology evidence="1">Multi-pass membrane protein</topology>
    </subcellularLocation>
</comment>
<evidence type="ECO:0000256" key="1">
    <source>
        <dbReference type="ARBA" id="ARBA00004141"/>
    </source>
</evidence>
<sequence length="727" mass="83735">MSGRHQFASLLCICIAAYFLFTDSPTIRHVDQKLSLSEKEVLASQQLTNGATVAQPKSNVSMDLNVDYGNQSPEEEEYLKDKVKFSEEHPDEAVRIHLKRKAMRQAALRKEYEEKKAELLARLSETNRARNVVIAILTIIVLVTVLIDFTAHKIHAMSSHFSKPVIETLFKELTVLGCIALLVFMSVKTGLPQQISTAASLIFGTPSELVEMFDMAHILLFLIVVLFVTLFELFAIQNAKTEKSISELFTSPEFEGVSREVKCYCVMRHSFLNPPLKISHKALDSSFRFSQYLKECTTETFNEMVQVEPETWGIILLLIVLARFFMMIPHEDVKIAVFLLLGILLLAIMIIMRNKLLDIYMMLVRYDGHIAEGTMVPFYISRAREDDRQSLTTAEEKGWFYKLCNGTRNPNPQERLFWFGISGPHVMMHIIRTCSFLGSVYFSLFVFRFGEDLVTRAAHTVTLLIMAILCPSIMMYYYLPQVMKLYVLVTSIEMMRRRKTVHTVEMEIKARRKFFVTRLLHTLRGYARRILKLEKLSRDAETSHLSEIKDVFEMFERECRERSGTRYIPRSDVQAFFHQIGMVIEDHEVEDLVLELGDGLNGILFEQTVDYLGGFSSEYLTDQMIDAIFVDIDRENKNPHKKFDNEITEDEFCTKLSQLNPFFDVNSPANGAEELLDWLDWAIINHKINVITKQEVYETEQGGQETHTTRVLTPLTFRSLIKLGSQA</sequence>
<feature type="signal peptide" evidence="10">
    <location>
        <begin position="1"/>
        <end position="22"/>
    </location>
</feature>
<dbReference type="SUPFAM" id="SSF47473">
    <property type="entry name" value="EF-hand"/>
    <property type="match status" value="1"/>
</dbReference>
<dbReference type="RefSeq" id="XP_005821669.1">
    <property type="nucleotide sequence ID" value="XM_005821612.1"/>
</dbReference>
<evidence type="ECO:0000256" key="10">
    <source>
        <dbReference type="SAM" id="SignalP"/>
    </source>
</evidence>
<keyword evidence="3 9" id="KW-0812">Transmembrane</keyword>
<dbReference type="InterPro" id="IPR011992">
    <property type="entry name" value="EF-hand-dom_pair"/>
</dbReference>
<reference evidence="12" key="3">
    <citation type="submission" date="2016-03" db="UniProtKB">
        <authorList>
            <consortium name="EnsemblProtists"/>
        </authorList>
    </citation>
    <scope>IDENTIFICATION</scope>
</reference>
<dbReference type="HOGENOM" id="CLU_381056_0_0_1"/>
<evidence type="ECO:0000313" key="11">
    <source>
        <dbReference type="EMBL" id="EKX34689.1"/>
    </source>
</evidence>
<feature type="coiled-coil region" evidence="8">
    <location>
        <begin position="98"/>
        <end position="129"/>
    </location>
</feature>
<organism evidence="11">
    <name type="scientific">Guillardia theta (strain CCMP2712)</name>
    <name type="common">Cryptophyte</name>
    <dbReference type="NCBI Taxonomy" id="905079"/>
    <lineage>
        <taxon>Eukaryota</taxon>
        <taxon>Cryptophyceae</taxon>
        <taxon>Pyrenomonadales</taxon>
        <taxon>Geminigeraceae</taxon>
        <taxon>Guillardia</taxon>
    </lineage>
</organism>
<comment type="similarity">
    <text evidence="2">Belongs to the MLO family.</text>
</comment>
<dbReference type="GO" id="GO:0016020">
    <property type="term" value="C:membrane"/>
    <property type="evidence" value="ECO:0007669"/>
    <property type="project" value="UniProtKB-SubCell"/>
</dbReference>
<dbReference type="AlphaFoldDB" id="L1IFK1"/>
<keyword evidence="10" id="KW-0732">Signal</keyword>
<evidence type="ECO:0000256" key="4">
    <source>
        <dbReference type="ARBA" id="ARBA00022821"/>
    </source>
</evidence>
<dbReference type="PANTHER" id="PTHR31942:SF52">
    <property type="entry name" value="MLO-LIKE PROTEIN 1"/>
    <property type="match status" value="1"/>
</dbReference>
<dbReference type="GO" id="GO:0006952">
    <property type="term" value="P:defense response"/>
    <property type="evidence" value="ECO:0007669"/>
    <property type="project" value="UniProtKB-KW"/>
</dbReference>
<evidence type="ECO:0000256" key="8">
    <source>
        <dbReference type="SAM" id="Coils"/>
    </source>
</evidence>
<evidence type="ECO:0000256" key="6">
    <source>
        <dbReference type="ARBA" id="ARBA00023136"/>
    </source>
</evidence>
<feature type="transmembrane region" description="Helical" evidence="9">
    <location>
        <begin position="215"/>
        <end position="236"/>
    </location>
</feature>
<protein>
    <recommendedName>
        <fullName evidence="14">EF-hand domain-containing protein</fullName>
    </recommendedName>
</protein>
<dbReference type="Gene3D" id="1.10.238.10">
    <property type="entry name" value="EF-hand"/>
    <property type="match status" value="1"/>
</dbReference>
<keyword evidence="7" id="KW-0568">Pathogenesis-related protein</keyword>
<dbReference type="KEGG" id="gtt:GUITHDRAFT_119123"/>
<reference evidence="11 13" key="1">
    <citation type="journal article" date="2012" name="Nature">
        <title>Algal genomes reveal evolutionary mosaicism and the fate of nucleomorphs.</title>
        <authorList>
            <consortium name="DOE Joint Genome Institute"/>
            <person name="Curtis B.A."/>
            <person name="Tanifuji G."/>
            <person name="Burki F."/>
            <person name="Gruber A."/>
            <person name="Irimia M."/>
            <person name="Maruyama S."/>
            <person name="Arias M.C."/>
            <person name="Ball S.G."/>
            <person name="Gile G.H."/>
            <person name="Hirakawa Y."/>
            <person name="Hopkins J.F."/>
            <person name="Kuo A."/>
            <person name="Rensing S.A."/>
            <person name="Schmutz J."/>
            <person name="Symeonidi A."/>
            <person name="Elias M."/>
            <person name="Eveleigh R.J."/>
            <person name="Herman E.K."/>
            <person name="Klute M.J."/>
            <person name="Nakayama T."/>
            <person name="Obornik M."/>
            <person name="Reyes-Prieto A."/>
            <person name="Armbrust E.V."/>
            <person name="Aves S.J."/>
            <person name="Beiko R.G."/>
            <person name="Coutinho P."/>
            <person name="Dacks J.B."/>
            <person name="Durnford D.G."/>
            <person name="Fast N.M."/>
            <person name="Green B.R."/>
            <person name="Grisdale C.J."/>
            <person name="Hempel F."/>
            <person name="Henrissat B."/>
            <person name="Hoppner M.P."/>
            <person name="Ishida K."/>
            <person name="Kim E."/>
            <person name="Koreny L."/>
            <person name="Kroth P.G."/>
            <person name="Liu Y."/>
            <person name="Malik S.B."/>
            <person name="Maier U.G."/>
            <person name="McRose D."/>
            <person name="Mock T."/>
            <person name="Neilson J.A."/>
            <person name="Onodera N.T."/>
            <person name="Poole A.M."/>
            <person name="Pritham E.J."/>
            <person name="Richards T.A."/>
            <person name="Rocap G."/>
            <person name="Roy S.W."/>
            <person name="Sarai C."/>
            <person name="Schaack S."/>
            <person name="Shirato S."/>
            <person name="Slamovits C.H."/>
            <person name="Spencer D.F."/>
            <person name="Suzuki S."/>
            <person name="Worden A.Z."/>
            <person name="Zauner S."/>
            <person name="Barry K."/>
            <person name="Bell C."/>
            <person name="Bharti A.K."/>
            <person name="Crow J.A."/>
            <person name="Grimwood J."/>
            <person name="Kramer R."/>
            <person name="Lindquist E."/>
            <person name="Lucas S."/>
            <person name="Salamov A."/>
            <person name="McFadden G.I."/>
            <person name="Lane C.E."/>
            <person name="Keeling P.J."/>
            <person name="Gray M.W."/>
            <person name="Grigoriev I.V."/>
            <person name="Archibald J.M."/>
        </authorList>
    </citation>
    <scope>NUCLEOTIDE SEQUENCE</scope>
    <source>
        <strain evidence="11 13">CCMP2712</strain>
    </source>
</reference>
<dbReference type="GeneID" id="17291408"/>
<dbReference type="PANTHER" id="PTHR31942">
    <property type="entry name" value="MLO-LIKE PROTEIN 1"/>
    <property type="match status" value="1"/>
</dbReference>
<evidence type="ECO:0000256" key="7">
    <source>
        <dbReference type="ARBA" id="ARBA00023265"/>
    </source>
</evidence>
<dbReference type="EnsemblProtists" id="EKX34689">
    <property type="protein sequence ID" value="EKX34689"/>
    <property type="gene ID" value="GUITHDRAFT_119123"/>
</dbReference>
<dbReference type="PaxDb" id="55529-EKX34689"/>
<feature type="transmembrane region" description="Helical" evidence="9">
    <location>
        <begin position="430"/>
        <end position="449"/>
    </location>
</feature>
<proteinExistence type="inferred from homology"/>
<name>L1IFK1_GUITC</name>
<feature type="chain" id="PRO_5008769999" description="EF-hand domain-containing protein" evidence="10">
    <location>
        <begin position="23"/>
        <end position="727"/>
    </location>
</feature>
<evidence type="ECO:0000313" key="13">
    <source>
        <dbReference type="Proteomes" id="UP000011087"/>
    </source>
</evidence>
<keyword evidence="6 9" id="KW-0472">Membrane</keyword>
<keyword evidence="8" id="KW-0175">Coiled coil</keyword>
<feature type="transmembrane region" description="Helical" evidence="9">
    <location>
        <begin position="132"/>
        <end position="152"/>
    </location>
</feature>
<reference evidence="13" key="2">
    <citation type="submission" date="2012-11" db="EMBL/GenBank/DDBJ databases">
        <authorList>
            <person name="Kuo A."/>
            <person name="Curtis B.A."/>
            <person name="Tanifuji G."/>
            <person name="Burki F."/>
            <person name="Gruber A."/>
            <person name="Irimia M."/>
            <person name="Maruyama S."/>
            <person name="Arias M.C."/>
            <person name="Ball S.G."/>
            <person name="Gile G.H."/>
            <person name="Hirakawa Y."/>
            <person name="Hopkins J.F."/>
            <person name="Rensing S.A."/>
            <person name="Schmutz J."/>
            <person name="Symeonidi A."/>
            <person name="Elias M."/>
            <person name="Eveleigh R.J."/>
            <person name="Herman E.K."/>
            <person name="Klute M.J."/>
            <person name="Nakayama T."/>
            <person name="Obornik M."/>
            <person name="Reyes-Prieto A."/>
            <person name="Armbrust E.V."/>
            <person name="Aves S.J."/>
            <person name="Beiko R.G."/>
            <person name="Coutinho P."/>
            <person name="Dacks J.B."/>
            <person name="Durnford D.G."/>
            <person name="Fast N.M."/>
            <person name="Green B.R."/>
            <person name="Grisdale C."/>
            <person name="Hempe F."/>
            <person name="Henrissat B."/>
            <person name="Hoppner M.P."/>
            <person name="Ishida K.-I."/>
            <person name="Kim E."/>
            <person name="Koreny L."/>
            <person name="Kroth P.G."/>
            <person name="Liu Y."/>
            <person name="Malik S.-B."/>
            <person name="Maier U.G."/>
            <person name="McRose D."/>
            <person name="Mock T."/>
            <person name="Neilson J.A."/>
            <person name="Onodera N.T."/>
            <person name="Poole A.M."/>
            <person name="Pritham E.J."/>
            <person name="Richards T.A."/>
            <person name="Rocap G."/>
            <person name="Roy S.W."/>
            <person name="Sarai C."/>
            <person name="Schaack S."/>
            <person name="Shirato S."/>
            <person name="Slamovits C.H."/>
            <person name="Spencer D.F."/>
            <person name="Suzuki S."/>
            <person name="Worden A.Z."/>
            <person name="Zauner S."/>
            <person name="Barry K."/>
            <person name="Bell C."/>
            <person name="Bharti A.K."/>
            <person name="Crow J.A."/>
            <person name="Grimwood J."/>
            <person name="Kramer R."/>
            <person name="Lindquist E."/>
            <person name="Lucas S."/>
            <person name="Salamov A."/>
            <person name="McFadden G.I."/>
            <person name="Lane C.E."/>
            <person name="Keeling P.J."/>
            <person name="Gray M.W."/>
            <person name="Grigoriev I.V."/>
            <person name="Archibald J.M."/>
        </authorList>
    </citation>
    <scope>NUCLEOTIDE SEQUENCE</scope>
    <source>
        <strain evidence="13">CCMP2712</strain>
    </source>
</reference>
<evidence type="ECO:0000256" key="5">
    <source>
        <dbReference type="ARBA" id="ARBA00022989"/>
    </source>
</evidence>
<dbReference type="InterPro" id="IPR004326">
    <property type="entry name" value="Mlo"/>
</dbReference>
<keyword evidence="13" id="KW-1185">Reference proteome</keyword>
<feature type="transmembrane region" description="Helical" evidence="9">
    <location>
        <begin position="173"/>
        <end position="195"/>
    </location>
</feature>
<evidence type="ECO:0000313" key="12">
    <source>
        <dbReference type="EnsemblProtists" id="EKX34689"/>
    </source>
</evidence>
<dbReference type="EMBL" id="JH993104">
    <property type="protein sequence ID" value="EKX34689.1"/>
    <property type="molecule type" value="Genomic_DNA"/>
</dbReference>